<dbReference type="InterPro" id="IPR011604">
    <property type="entry name" value="PDDEXK-like_dom_sf"/>
</dbReference>
<dbReference type="InterPro" id="IPR021229">
    <property type="entry name" value="DUF2800"/>
</dbReference>
<sequence>MNAKPTHSRIGASSMHRWSRCPGSVALIPSQDSLPSTSIYAEEGTRAHEFAAEYLLKGNWNPNTPNEMKAHIEVYADSVWEAVNESPASVYIEQKFDLSKLHEGLYGTADAVLYHHELKLLRVFDFKYGAGLPVEVIDEEGPNEQLMYYGLGALLSTGMPADEVELIIVQPRCPHPDGPVRRHRFPAINLIDFSSDLVEAAIRTTYKDAPLIPGDHCKFCPASGICPKLHEKAVEVAKEEFSPALSYDPKKLAETLNWLPALEGYIKSVREFAYREAQHGRTPPGWKVVAKRAIRKWNDSVKAWKVLKEDFDLPEDEILESKMKSPAQVEKLIPKHLKNEFKELVTAVSSGVTLVPESDRRPAVQSTAKLDFMDAINAEDGER</sequence>
<evidence type="ECO:0000313" key="1">
    <source>
        <dbReference type="EMBL" id="TXG77610.1"/>
    </source>
</evidence>
<dbReference type="Proteomes" id="UP000321026">
    <property type="component" value="Unassembled WGS sequence"/>
</dbReference>
<protein>
    <submittedName>
        <fullName evidence="1">DUF2800 domain-containing protein</fullName>
    </submittedName>
</protein>
<name>A0A5C7J7T8_9BACT</name>
<organism evidence="1 2">
    <name type="scientific">Candidatus Dojkabacteria bacterium</name>
    <dbReference type="NCBI Taxonomy" id="2099670"/>
    <lineage>
        <taxon>Bacteria</taxon>
        <taxon>Candidatus Dojkabacteria</taxon>
    </lineage>
</organism>
<dbReference type="Gene3D" id="3.90.320.10">
    <property type="match status" value="1"/>
</dbReference>
<evidence type="ECO:0000313" key="2">
    <source>
        <dbReference type="Proteomes" id="UP000321026"/>
    </source>
</evidence>
<accession>A0A5C7J7T8</accession>
<proteinExistence type="predicted"/>
<comment type="caution">
    <text evidence="1">The sequence shown here is derived from an EMBL/GenBank/DDBJ whole genome shotgun (WGS) entry which is preliminary data.</text>
</comment>
<dbReference type="Pfam" id="PF10926">
    <property type="entry name" value="DUF2800"/>
    <property type="match status" value="1"/>
</dbReference>
<reference evidence="1 2" key="1">
    <citation type="submission" date="2018-09" db="EMBL/GenBank/DDBJ databases">
        <title>Metagenome Assembled Genomes from an Advanced Water Purification Facility.</title>
        <authorList>
            <person name="Stamps B.W."/>
            <person name="Spear J.R."/>
        </authorList>
    </citation>
    <scope>NUCLEOTIDE SEQUENCE [LARGE SCALE GENOMIC DNA]</scope>
    <source>
        <strain evidence="1">Bin_63_2</strain>
    </source>
</reference>
<dbReference type="EMBL" id="SSDS01000041">
    <property type="protein sequence ID" value="TXG77610.1"/>
    <property type="molecule type" value="Genomic_DNA"/>
</dbReference>
<dbReference type="AlphaFoldDB" id="A0A5C7J7T8"/>
<gene>
    <name evidence="1" type="ORF">E6Q11_02455</name>
</gene>